<dbReference type="Pfam" id="PF08447">
    <property type="entry name" value="PAS_3"/>
    <property type="match status" value="1"/>
</dbReference>
<dbReference type="InterPro" id="IPR013655">
    <property type="entry name" value="PAS_fold_3"/>
</dbReference>
<protein>
    <recommendedName>
        <fullName evidence="2">histidine kinase</fullName>
        <ecNumber evidence="2">2.7.13.3</ecNumber>
    </recommendedName>
</protein>
<evidence type="ECO:0000313" key="11">
    <source>
        <dbReference type="Proteomes" id="UP000434850"/>
    </source>
</evidence>
<dbReference type="CDD" id="cd00082">
    <property type="entry name" value="HisKA"/>
    <property type="match status" value="1"/>
</dbReference>
<keyword evidence="6" id="KW-0902">Two-component regulatory system</keyword>
<dbReference type="InterPro" id="IPR035965">
    <property type="entry name" value="PAS-like_dom_sf"/>
</dbReference>
<dbReference type="FunFam" id="3.30.565.10:FF:000006">
    <property type="entry name" value="Sensor histidine kinase WalK"/>
    <property type="match status" value="1"/>
</dbReference>
<accession>A0A6I4I6Z1</accession>
<dbReference type="NCBIfam" id="TIGR00229">
    <property type="entry name" value="sensory_box"/>
    <property type="match status" value="1"/>
</dbReference>
<dbReference type="EMBL" id="WQLA01000002">
    <property type="protein sequence ID" value="MVN90852.1"/>
    <property type="molecule type" value="Genomic_DNA"/>
</dbReference>
<dbReference type="Gene3D" id="3.30.450.20">
    <property type="entry name" value="PAS domain"/>
    <property type="match status" value="1"/>
</dbReference>
<dbReference type="Gene3D" id="1.10.287.130">
    <property type="match status" value="1"/>
</dbReference>
<evidence type="ECO:0000256" key="4">
    <source>
        <dbReference type="ARBA" id="ARBA00022679"/>
    </source>
</evidence>
<dbReference type="InterPro" id="IPR001610">
    <property type="entry name" value="PAC"/>
</dbReference>
<dbReference type="InterPro" id="IPR003661">
    <property type="entry name" value="HisK_dim/P_dom"/>
</dbReference>
<keyword evidence="7" id="KW-0175">Coiled coil</keyword>
<keyword evidence="5" id="KW-0418">Kinase</keyword>
<dbReference type="Pfam" id="PF02518">
    <property type="entry name" value="HATPase_c"/>
    <property type="match status" value="1"/>
</dbReference>
<evidence type="ECO:0000259" key="8">
    <source>
        <dbReference type="PROSITE" id="PS50109"/>
    </source>
</evidence>
<dbReference type="SUPFAM" id="SSF55874">
    <property type="entry name" value="ATPase domain of HSP90 chaperone/DNA topoisomerase II/histidine kinase"/>
    <property type="match status" value="1"/>
</dbReference>
<organism evidence="10 11">
    <name type="scientific">Mucilaginibacter aquatilis</name>
    <dbReference type="NCBI Taxonomy" id="1517760"/>
    <lineage>
        <taxon>Bacteria</taxon>
        <taxon>Pseudomonadati</taxon>
        <taxon>Bacteroidota</taxon>
        <taxon>Sphingobacteriia</taxon>
        <taxon>Sphingobacteriales</taxon>
        <taxon>Sphingobacteriaceae</taxon>
        <taxon>Mucilaginibacter</taxon>
    </lineage>
</organism>
<dbReference type="SMART" id="SM00387">
    <property type="entry name" value="HATPase_c"/>
    <property type="match status" value="1"/>
</dbReference>
<dbReference type="EC" id="2.7.13.3" evidence="2"/>
<proteinExistence type="predicted"/>
<keyword evidence="4" id="KW-0808">Transferase</keyword>
<dbReference type="GO" id="GO:0000155">
    <property type="term" value="F:phosphorelay sensor kinase activity"/>
    <property type="evidence" value="ECO:0007669"/>
    <property type="project" value="InterPro"/>
</dbReference>
<dbReference type="InterPro" id="IPR005467">
    <property type="entry name" value="His_kinase_dom"/>
</dbReference>
<dbReference type="Gene3D" id="3.30.565.10">
    <property type="entry name" value="Histidine kinase-like ATPase, C-terminal domain"/>
    <property type="match status" value="1"/>
</dbReference>
<dbReference type="InterPro" id="IPR003594">
    <property type="entry name" value="HATPase_dom"/>
</dbReference>
<comment type="catalytic activity">
    <reaction evidence="1">
        <text>ATP + protein L-histidine = ADP + protein N-phospho-L-histidine.</text>
        <dbReference type="EC" id="2.7.13.3"/>
    </reaction>
</comment>
<dbReference type="OrthoDB" id="9813151at2"/>
<dbReference type="PRINTS" id="PR00344">
    <property type="entry name" value="BCTRLSENSOR"/>
</dbReference>
<dbReference type="PROSITE" id="PS50109">
    <property type="entry name" value="HIS_KIN"/>
    <property type="match status" value="1"/>
</dbReference>
<dbReference type="Pfam" id="PF00512">
    <property type="entry name" value="HisKA"/>
    <property type="match status" value="1"/>
</dbReference>
<evidence type="ECO:0000256" key="5">
    <source>
        <dbReference type="ARBA" id="ARBA00022777"/>
    </source>
</evidence>
<keyword evidence="3" id="KW-0597">Phosphoprotein</keyword>
<dbReference type="SUPFAM" id="SSF47384">
    <property type="entry name" value="Homodimeric domain of signal transducing histidine kinase"/>
    <property type="match status" value="1"/>
</dbReference>
<comment type="caution">
    <text evidence="10">The sequence shown here is derived from an EMBL/GenBank/DDBJ whole genome shotgun (WGS) entry which is preliminary data.</text>
</comment>
<dbReference type="InterPro" id="IPR036890">
    <property type="entry name" value="HATPase_C_sf"/>
</dbReference>
<feature type="domain" description="Histidine kinase" evidence="8">
    <location>
        <begin position="172"/>
        <end position="385"/>
    </location>
</feature>
<dbReference type="FunFam" id="3.30.450.20:FF:000099">
    <property type="entry name" value="Sensory box sensor histidine kinase"/>
    <property type="match status" value="1"/>
</dbReference>
<dbReference type="AlphaFoldDB" id="A0A6I4I6Z1"/>
<dbReference type="SUPFAM" id="SSF55785">
    <property type="entry name" value="PYP-like sensor domain (PAS domain)"/>
    <property type="match status" value="1"/>
</dbReference>
<dbReference type="InterPro" id="IPR004358">
    <property type="entry name" value="Sig_transdc_His_kin-like_C"/>
</dbReference>
<dbReference type="Proteomes" id="UP000434850">
    <property type="component" value="Unassembled WGS sequence"/>
</dbReference>
<evidence type="ECO:0000259" key="9">
    <source>
        <dbReference type="PROSITE" id="PS50113"/>
    </source>
</evidence>
<gene>
    <name evidence="10" type="ORF">GO816_06920</name>
</gene>
<dbReference type="InterPro" id="IPR050736">
    <property type="entry name" value="Sensor_HK_Regulatory"/>
</dbReference>
<evidence type="ECO:0000256" key="2">
    <source>
        <dbReference type="ARBA" id="ARBA00012438"/>
    </source>
</evidence>
<feature type="coiled-coil region" evidence="7">
    <location>
        <begin position="4"/>
        <end position="31"/>
    </location>
</feature>
<dbReference type="PROSITE" id="PS50113">
    <property type="entry name" value="PAC"/>
    <property type="match status" value="1"/>
</dbReference>
<keyword evidence="11" id="KW-1185">Reference proteome</keyword>
<dbReference type="PANTHER" id="PTHR43711:SF1">
    <property type="entry name" value="HISTIDINE KINASE 1"/>
    <property type="match status" value="1"/>
</dbReference>
<evidence type="ECO:0000256" key="6">
    <source>
        <dbReference type="ARBA" id="ARBA00023012"/>
    </source>
</evidence>
<sequence length="527" mass="59832">MTEHSQLLKEIEFLKAERKLLTERIALLESQQENSSSNVFTDQMMLRTVADYLPVMVWTAQPDGFVDFVNKGYTAYCGQTTAEALSDGWVHIVFADDLDATTRAWQIAIETGNAYEIQYRLKRASDNSFRWHQARALPISNAQGQTIQWFGTIIDIHEQKETEAAKDEFLSIASHELRTPLTSAKALIDLSKRMADPAEKVFQFVDRAAGQLKRLERLIADLLDVSKIHAGKMVYNKESFDFSAVLQDTISLLQSTAGDHQLLLEQNDAVTITGDQGRIEQVINNLISNAIKYSPDANKVVIRSSVQHDNLVVSVQDFGIGINEENLNRIFDRYYRADNSYMRFQGLGLGLYIAAEIIKRHNGSLWIESEAGKGSTFYFLLPLNGKQYFIDIDTDNQTFYKGNFITINYNEQMHWLDVNWLGYQNYDSVKKGCLIMLDLLRKNKCAKVLNDNTHVLGNWSEAADWGGEYWFPAMQEAGLKHFAWIYSPSTFSRLSAHKSIDITMGKVTAQFFDSLSEAKQWLAAQAG</sequence>
<dbReference type="SMART" id="SM00086">
    <property type="entry name" value="PAC"/>
    <property type="match status" value="1"/>
</dbReference>
<feature type="domain" description="PAC" evidence="9">
    <location>
        <begin position="115"/>
        <end position="168"/>
    </location>
</feature>
<evidence type="ECO:0000256" key="7">
    <source>
        <dbReference type="SAM" id="Coils"/>
    </source>
</evidence>
<evidence type="ECO:0000256" key="3">
    <source>
        <dbReference type="ARBA" id="ARBA00022553"/>
    </source>
</evidence>
<dbReference type="RefSeq" id="WP_157540621.1">
    <property type="nucleotide sequence ID" value="NZ_WQLA01000002.1"/>
</dbReference>
<dbReference type="CDD" id="cd00075">
    <property type="entry name" value="HATPase"/>
    <property type="match status" value="1"/>
</dbReference>
<dbReference type="PANTHER" id="PTHR43711">
    <property type="entry name" value="TWO-COMPONENT HISTIDINE KINASE"/>
    <property type="match status" value="1"/>
</dbReference>
<reference evidence="10 11" key="1">
    <citation type="submission" date="2019-12" db="EMBL/GenBank/DDBJ databases">
        <title>Mucilaginibacter sp. HME9299 genome sequencing and assembly.</title>
        <authorList>
            <person name="Kang H."/>
            <person name="Kim H."/>
            <person name="Joh K."/>
        </authorList>
    </citation>
    <scope>NUCLEOTIDE SEQUENCE [LARGE SCALE GENOMIC DNA]</scope>
    <source>
        <strain evidence="10 11">HME9299</strain>
    </source>
</reference>
<dbReference type="InterPro" id="IPR036097">
    <property type="entry name" value="HisK_dim/P_sf"/>
</dbReference>
<evidence type="ECO:0000256" key="1">
    <source>
        <dbReference type="ARBA" id="ARBA00000085"/>
    </source>
</evidence>
<name>A0A6I4I6Z1_9SPHI</name>
<dbReference type="SMART" id="SM00388">
    <property type="entry name" value="HisKA"/>
    <property type="match status" value="1"/>
</dbReference>
<dbReference type="InterPro" id="IPR000700">
    <property type="entry name" value="PAS-assoc_C"/>
</dbReference>
<evidence type="ECO:0000313" key="10">
    <source>
        <dbReference type="EMBL" id="MVN90852.1"/>
    </source>
</evidence>
<dbReference type="CDD" id="cd00130">
    <property type="entry name" value="PAS"/>
    <property type="match status" value="1"/>
</dbReference>
<dbReference type="InterPro" id="IPR000014">
    <property type="entry name" value="PAS"/>
</dbReference>